<evidence type="ECO:0000313" key="1">
    <source>
        <dbReference type="EMBL" id="PON38808.1"/>
    </source>
</evidence>
<dbReference type="OrthoDB" id="10492737at2759"/>
<dbReference type="Proteomes" id="UP000237105">
    <property type="component" value="Unassembled WGS sequence"/>
</dbReference>
<reference evidence="2" key="1">
    <citation type="submission" date="2016-06" db="EMBL/GenBank/DDBJ databases">
        <title>Parallel loss of symbiosis genes in relatives of nitrogen-fixing non-legume Parasponia.</title>
        <authorList>
            <person name="Van Velzen R."/>
            <person name="Holmer R."/>
            <person name="Bu F."/>
            <person name="Rutten L."/>
            <person name="Van Zeijl A."/>
            <person name="Liu W."/>
            <person name="Santuari L."/>
            <person name="Cao Q."/>
            <person name="Sharma T."/>
            <person name="Shen D."/>
            <person name="Roswanjaya Y."/>
            <person name="Wardhani T."/>
            <person name="Kalhor M.S."/>
            <person name="Jansen J."/>
            <person name="Van den Hoogen J."/>
            <person name="Gungor B."/>
            <person name="Hartog M."/>
            <person name="Hontelez J."/>
            <person name="Verver J."/>
            <person name="Yang W.-C."/>
            <person name="Schijlen E."/>
            <person name="Repin R."/>
            <person name="Schilthuizen M."/>
            <person name="Schranz E."/>
            <person name="Heidstra R."/>
            <person name="Miyata K."/>
            <person name="Fedorova E."/>
            <person name="Kohlen W."/>
            <person name="Bisseling T."/>
            <person name="Smit S."/>
            <person name="Geurts R."/>
        </authorList>
    </citation>
    <scope>NUCLEOTIDE SEQUENCE [LARGE SCALE GENOMIC DNA]</scope>
    <source>
        <strain evidence="2">cv. WU1-14</strain>
    </source>
</reference>
<keyword evidence="2" id="KW-1185">Reference proteome</keyword>
<sequence>MAGIDNSDGVGEVMKLTGGVCTEMKTSPRGVSSLEDLLFELPSRSRQETNQQQSVATEMSQVFSIDFEM</sequence>
<organism evidence="1 2">
    <name type="scientific">Parasponia andersonii</name>
    <name type="common">Sponia andersonii</name>
    <dbReference type="NCBI Taxonomy" id="3476"/>
    <lineage>
        <taxon>Eukaryota</taxon>
        <taxon>Viridiplantae</taxon>
        <taxon>Streptophyta</taxon>
        <taxon>Embryophyta</taxon>
        <taxon>Tracheophyta</taxon>
        <taxon>Spermatophyta</taxon>
        <taxon>Magnoliopsida</taxon>
        <taxon>eudicotyledons</taxon>
        <taxon>Gunneridae</taxon>
        <taxon>Pentapetalae</taxon>
        <taxon>rosids</taxon>
        <taxon>fabids</taxon>
        <taxon>Rosales</taxon>
        <taxon>Cannabaceae</taxon>
        <taxon>Parasponia</taxon>
    </lineage>
</organism>
<protein>
    <submittedName>
        <fullName evidence="1">Uncharacterized protein</fullName>
    </submittedName>
</protein>
<dbReference type="EMBL" id="JXTB01000485">
    <property type="protein sequence ID" value="PON38808.1"/>
    <property type="molecule type" value="Genomic_DNA"/>
</dbReference>
<gene>
    <name evidence="1" type="ORF">PanWU01x14_310010</name>
</gene>
<accession>A0A2P5AQH9</accession>
<proteinExistence type="predicted"/>
<dbReference type="AlphaFoldDB" id="A0A2P5AQH9"/>
<name>A0A2P5AQH9_PARAD</name>
<comment type="caution">
    <text evidence="1">The sequence shown here is derived from an EMBL/GenBank/DDBJ whole genome shotgun (WGS) entry which is preliminary data.</text>
</comment>
<evidence type="ECO:0000313" key="2">
    <source>
        <dbReference type="Proteomes" id="UP000237105"/>
    </source>
</evidence>